<dbReference type="VEuPathDB" id="MicrosporidiaDB:DI09_45p180"/>
<keyword evidence="2" id="KW-0072">Autophagy</keyword>
<dbReference type="AlphaFoldDB" id="A0A098VTN9"/>
<comment type="similarity">
    <text evidence="1 2">Belongs to the ATG13 family. Fungi subfamily.</text>
</comment>
<dbReference type="InterPro" id="IPR036570">
    <property type="entry name" value="HORMA_dom_sf"/>
</dbReference>
<dbReference type="GO" id="GO:1990316">
    <property type="term" value="C:Atg1/ULK1 kinase complex"/>
    <property type="evidence" value="ECO:0007669"/>
    <property type="project" value="InterPro"/>
</dbReference>
<dbReference type="HOGENOM" id="CLU_653975_0_0_1"/>
<evidence type="ECO:0000313" key="4">
    <source>
        <dbReference type="EMBL" id="KGG51091.1"/>
    </source>
</evidence>
<dbReference type="Proteomes" id="UP000029725">
    <property type="component" value="Unassembled WGS sequence"/>
</dbReference>
<dbReference type="Gene3D" id="3.30.900.10">
    <property type="entry name" value="HORMA domain"/>
    <property type="match status" value="1"/>
</dbReference>
<dbReference type="GeneID" id="25260029"/>
<sequence length="420" mass="46650">MTAGHCFAPHLSSESSPVISLYFGFEINYTCMEELALESLVRKTSEGKLGQNGDCHINSSSIFSKRAEELSEEHFLEALSQELGSYFIELKSDTSYATKSMLAAIDGQRELSPNLKFMTTDRKSALYMDILPEKFIPFEQWEIYFAPISPSKEQLESLPSIYKKATLLIRSIMSICGLLPLSSLFLKTDMVDCEEFFKPAFRLHVSGLSHENGEKYTLKPLACPDEFPNVEAEKKELPLFGGKPRSECRSTCVLKKGNDFATLAPAAEDGDDSTFPGFASCVKVPSLLENEIISKKQTPFSVHVRDSVQVDPSQGDYPPFALSYPKIEFKRLKNEYKSWIEGVDICTRDSTAVEETLQTALSMSESFAAKLSASSIDKATDMDRSQRDMFSTSKTEESSVSVGNLDSSADTICFPMSLSS</sequence>
<dbReference type="EMBL" id="JMKJ01000399">
    <property type="protein sequence ID" value="KGG51091.1"/>
    <property type="molecule type" value="Genomic_DNA"/>
</dbReference>
<keyword evidence="5" id="KW-1185">Reference proteome</keyword>
<reference evidence="4 5" key="1">
    <citation type="submission" date="2014-04" db="EMBL/GenBank/DDBJ databases">
        <title>A new species of microsporidia sheds light on the evolution of extreme parasitism.</title>
        <authorList>
            <person name="Haag K.L."/>
            <person name="James T.Y."/>
            <person name="Larsson R."/>
            <person name="Schaer T.M."/>
            <person name="Refardt D."/>
            <person name="Pombert J.-F."/>
            <person name="Ebert D."/>
        </authorList>
    </citation>
    <scope>NUCLEOTIDE SEQUENCE [LARGE SCALE GENOMIC DNA]</scope>
    <source>
        <strain evidence="4 5">UGP3</strain>
        <tissue evidence="4">Spores</tissue>
    </source>
</reference>
<feature type="domain" description="Autophagy-related protein 13 N-terminal" evidence="3">
    <location>
        <begin position="136"/>
        <end position="187"/>
    </location>
</feature>
<organism evidence="4 5">
    <name type="scientific">Mitosporidium daphniae</name>
    <dbReference type="NCBI Taxonomy" id="1485682"/>
    <lineage>
        <taxon>Eukaryota</taxon>
        <taxon>Fungi</taxon>
        <taxon>Fungi incertae sedis</taxon>
        <taxon>Microsporidia</taxon>
        <taxon>Mitosporidium</taxon>
    </lineage>
</organism>
<dbReference type="InterPro" id="IPR018731">
    <property type="entry name" value="Atg13_N"/>
</dbReference>
<dbReference type="RefSeq" id="XP_013237518.1">
    <property type="nucleotide sequence ID" value="XM_013382064.1"/>
</dbReference>
<protein>
    <recommendedName>
        <fullName evidence="2">Autophagy-related protein 13</fullName>
    </recommendedName>
</protein>
<dbReference type="GO" id="GO:0006914">
    <property type="term" value="P:autophagy"/>
    <property type="evidence" value="ECO:0007669"/>
    <property type="project" value="UniProtKB-KW"/>
</dbReference>
<dbReference type="Pfam" id="PF10033">
    <property type="entry name" value="ATG13"/>
    <property type="match status" value="1"/>
</dbReference>
<evidence type="ECO:0000259" key="3">
    <source>
        <dbReference type="Pfam" id="PF10033"/>
    </source>
</evidence>
<evidence type="ECO:0000256" key="1">
    <source>
        <dbReference type="ARBA" id="ARBA00005246"/>
    </source>
</evidence>
<proteinExistence type="inferred from homology"/>
<gene>
    <name evidence="4" type="ORF">DI09_45p180</name>
</gene>
<comment type="caution">
    <text evidence="4">The sequence shown here is derived from an EMBL/GenBank/DDBJ whole genome shotgun (WGS) entry which is preliminary data.</text>
</comment>
<accession>A0A098VTN9</accession>
<evidence type="ECO:0000313" key="5">
    <source>
        <dbReference type="Proteomes" id="UP000029725"/>
    </source>
</evidence>
<name>A0A098VTN9_9MICR</name>
<evidence type="ECO:0000256" key="2">
    <source>
        <dbReference type="RuleBase" id="RU361214"/>
    </source>
</evidence>